<dbReference type="PANTHER" id="PTHR13947">
    <property type="entry name" value="GNAT FAMILY N-ACETYLTRANSFERASE"/>
    <property type="match status" value="1"/>
</dbReference>
<comment type="caution">
    <text evidence="4">The sequence shown here is derived from an EMBL/GenBank/DDBJ whole genome shotgun (WGS) entry which is preliminary data.</text>
</comment>
<protein>
    <recommendedName>
        <fullName evidence="3">N-acetyltransferase domain-containing protein</fullName>
    </recommendedName>
</protein>
<keyword evidence="1" id="KW-0808">Transferase</keyword>
<dbReference type="SUPFAM" id="SSF55729">
    <property type="entry name" value="Acyl-CoA N-acyltransferases (Nat)"/>
    <property type="match status" value="1"/>
</dbReference>
<dbReference type="Proteomes" id="UP000324222">
    <property type="component" value="Unassembled WGS sequence"/>
</dbReference>
<dbReference type="InterPro" id="IPR016181">
    <property type="entry name" value="Acyl_CoA_acyltransferase"/>
</dbReference>
<dbReference type="AlphaFoldDB" id="A0A5B7F7S4"/>
<dbReference type="InterPro" id="IPR000182">
    <property type="entry name" value="GNAT_dom"/>
</dbReference>
<dbReference type="GO" id="GO:0008080">
    <property type="term" value="F:N-acetyltransferase activity"/>
    <property type="evidence" value="ECO:0007669"/>
    <property type="project" value="InterPro"/>
</dbReference>
<dbReference type="Pfam" id="PF00583">
    <property type="entry name" value="Acetyltransf_1"/>
    <property type="match status" value="1"/>
</dbReference>
<keyword evidence="2" id="KW-0812">Transmembrane</keyword>
<evidence type="ECO:0000256" key="2">
    <source>
        <dbReference type="SAM" id="Phobius"/>
    </source>
</evidence>
<name>A0A5B7F7S4_PORTR</name>
<dbReference type="CDD" id="cd04301">
    <property type="entry name" value="NAT_SF"/>
    <property type="match status" value="1"/>
</dbReference>
<keyword evidence="2" id="KW-1133">Transmembrane helix</keyword>
<feature type="transmembrane region" description="Helical" evidence="2">
    <location>
        <begin position="37"/>
        <end position="59"/>
    </location>
</feature>
<keyword evidence="2" id="KW-0472">Membrane</keyword>
<dbReference type="PANTHER" id="PTHR13947:SF37">
    <property type="entry name" value="LD18367P"/>
    <property type="match status" value="1"/>
</dbReference>
<keyword evidence="5" id="KW-1185">Reference proteome</keyword>
<dbReference type="Gene3D" id="3.40.630.30">
    <property type="match status" value="1"/>
</dbReference>
<evidence type="ECO:0000313" key="4">
    <source>
        <dbReference type="EMBL" id="MPC41366.1"/>
    </source>
</evidence>
<evidence type="ECO:0000313" key="5">
    <source>
        <dbReference type="Proteomes" id="UP000324222"/>
    </source>
</evidence>
<organism evidence="4 5">
    <name type="scientific">Portunus trituberculatus</name>
    <name type="common">Swimming crab</name>
    <name type="synonym">Neptunus trituberculatus</name>
    <dbReference type="NCBI Taxonomy" id="210409"/>
    <lineage>
        <taxon>Eukaryota</taxon>
        <taxon>Metazoa</taxon>
        <taxon>Ecdysozoa</taxon>
        <taxon>Arthropoda</taxon>
        <taxon>Crustacea</taxon>
        <taxon>Multicrustacea</taxon>
        <taxon>Malacostraca</taxon>
        <taxon>Eumalacostraca</taxon>
        <taxon>Eucarida</taxon>
        <taxon>Decapoda</taxon>
        <taxon>Pleocyemata</taxon>
        <taxon>Brachyura</taxon>
        <taxon>Eubrachyura</taxon>
        <taxon>Portunoidea</taxon>
        <taxon>Portunidae</taxon>
        <taxon>Portuninae</taxon>
        <taxon>Portunus</taxon>
    </lineage>
</organism>
<feature type="transmembrane region" description="Helical" evidence="2">
    <location>
        <begin position="66"/>
        <end position="87"/>
    </location>
</feature>
<reference evidence="4 5" key="1">
    <citation type="submission" date="2019-05" db="EMBL/GenBank/DDBJ databases">
        <title>Another draft genome of Portunus trituberculatus and its Hox gene families provides insights of decapod evolution.</title>
        <authorList>
            <person name="Jeong J.-H."/>
            <person name="Song I."/>
            <person name="Kim S."/>
            <person name="Choi T."/>
            <person name="Kim D."/>
            <person name="Ryu S."/>
            <person name="Kim W."/>
        </authorList>
    </citation>
    <scope>NUCLEOTIDE SEQUENCE [LARGE SCALE GENOMIC DNA]</scope>
    <source>
        <tissue evidence="4">Muscle</tissue>
    </source>
</reference>
<dbReference type="PROSITE" id="PS51186">
    <property type="entry name" value="GNAT"/>
    <property type="match status" value="1"/>
</dbReference>
<sequence>MASIGAPVCVVRRYKPEDMVAAQDIVGKAVMETVTDYFWSAVLSEVLPQVALLTIAFSYIGLGIPFYFCLLGIPTAVVIIYAVIWLAHMSKVSSALEVGQEMTNIPRLFLEHSDCCFWVAEVLECSEASDLDALMNKMKKVEYHFMGEEESSAREAELQGIRRHVVGILGLTKSRRGGMKGWLRHLAVKKAYRRRGIAQQLLDEAIHFSTEHCLNEIELVATECHHKARELFYKKGFEVQHTYFKYYFNVQQPFYIFSLPVKPPKAELSEISSL</sequence>
<dbReference type="InterPro" id="IPR050769">
    <property type="entry name" value="NAT_camello-type"/>
</dbReference>
<evidence type="ECO:0000256" key="1">
    <source>
        <dbReference type="ARBA" id="ARBA00022679"/>
    </source>
</evidence>
<accession>A0A5B7F7S4</accession>
<dbReference type="EMBL" id="VSRR010005027">
    <property type="protein sequence ID" value="MPC41366.1"/>
    <property type="molecule type" value="Genomic_DNA"/>
</dbReference>
<evidence type="ECO:0000259" key="3">
    <source>
        <dbReference type="PROSITE" id="PS51186"/>
    </source>
</evidence>
<feature type="domain" description="N-acetyltransferase" evidence="3">
    <location>
        <begin position="120"/>
        <end position="262"/>
    </location>
</feature>
<proteinExistence type="predicted"/>
<dbReference type="OrthoDB" id="41532at2759"/>
<gene>
    <name evidence="4" type="ORF">E2C01_034955</name>
</gene>